<dbReference type="GO" id="GO:0005743">
    <property type="term" value="C:mitochondrial inner membrane"/>
    <property type="evidence" value="ECO:0007669"/>
    <property type="project" value="UniProtKB-SubCell"/>
</dbReference>
<keyword evidence="12" id="KW-0472">Membrane</keyword>
<keyword evidence="9" id="KW-0249">Electron transport</keyword>
<evidence type="ECO:0000256" key="7">
    <source>
        <dbReference type="ARBA" id="ARBA00022660"/>
    </source>
</evidence>
<evidence type="ECO:0000256" key="5">
    <source>
        <dbReference type="ARBA" id="ARBA00016383"/>
    </source>
</evidence>
<evidence type="ECO:0000256" key="11">
    <source>
        <dbReference type="ARBA" id="ARBA00023128"/>
    </source>
</evidence>
<dbReference type="InterPro" id="IPR009947">
    <property type="entry name" value="NDUA7"/>
</dbReference>
<comment type="similarity">
    <text evidence="3">Belongs to the complex I NDUFA7 subunit family.</text>
</comment>
<evidence type="ECO:0000256" key="12">
    <source>
        <dbReference type="ARBA" id="ARBA00023136"/>
    </source>
</evidence>
<dbReference type="Pfam" id="PF07347">
    <property type="entry name" value="CI-B14_5a"/>
    <property type="match status" value="1"/>
</dbReference>
<dbReference type="RefSeq" id="XP_014256287.1">
    <property type="nucleotide sequence ID" value="XM_014400801.2"/>
</dbReference>
<evidence type="ECO:0000256" key="14">
    <source>
        <dbReference type="ARBA" id="ARBA00033401"/>
    </source>
</evidence>
<dbReference type="AlphaFoldDB" id="A0A8I6S5M5"/>
<dbReference type="EnsemblMetazoa" id="XM_014400801.2">
    <property type="protein sequence ID" value="XP_014256287.1"/>
    <property type="gene ID" value="LOC106670445"/>
</dbReference>
<evidence type="ECO:0000256" key="8">
    <source>
        <dbReference type="ARBA" id="ARBA00022792"/>
    </source>
</evidence>
<reference evidence="16" key="1">
    <citation type="submission" date="2022-01" db="UniProtKB">
        <authorList>
            <consortium name="EnsemblMetazoa"/>
        </authorList>
    </citation>
    <scope>IDENTIFICATION</scope>
</reference>
<protein>
    <recommendedName>
        <fullName evidence="5">NADH dehydrogenase [ubiquinone] 1 alpha subcomplex subunit 7</fullName>
    </recommendedName>
    <alternativeName>
        <fullName evidence="14">Complex I-B14.5a</fullName>
    </alternativeName>
    <alternativeName>
        <fullName evidence="13">NADH-ubiquinone oxidoreductase subunit B14.5a</fullName>
    </alternativeName>
</protein>
<evidence type="ECO:0000256" key="4">
    <source>
        <dbReference type="ARBA" id="ARBA00011533"/>
    </source>
</evidence>
<proteinExistence type="inferred from homology"/>
<evidence type="ECO:0000256" key="3">
    <source>
        <dbReference type="ARBA" id="ARBA00005482"/>
    </source>
</evidence>
<comment type="subcellular location">
    <subcellularLocation>
        <location evidence="2">Mitochondrion inner membrane</location>
        <topology evidence="2">Peripheral membrane protein</topology>
        <orientation evidence="2">Matrix side</orientation>
    </subcellularLocation>
</comment>
<sequence length="106" mass="11831">MGKGELRKVTPLVDMFRNFLLGRKHTNPLRYGDYYAPRTQPPPVLPEGPAHKLSDNYYCARDVRREVVPPLTLSDGPSIKQIAGSSGGSKEVGQVLKTPGQPWQWD</sequence>
<evidence type="ECO:0000256" key="6">
    <source>
        <dbReference type="ARBA" id="ARBA00022448"/>
    </source>
</evidence>
<dbReference type="OMA" id="PYGINRK"/>
<keyword evidence="17" id="KW-1185">Reference proteome</keyword>
<dbReference type="PANTHER" id="PTHR12485">
    <property type="entry name" value="NADH-UBIQUINONE OXIDOREDUCTASE SUBUNIT B"/>
    <property type="match status" value="1"/>
</dbReference>
<keyword evidence="6" id="KW-0813">Transport</keyword>
<evidence type="ECO:0000313" key="17">
    <source>
        <dbReference type="Proteomes" id="UP000494040"/>
    </source>
</evidence>
<comment type="subunit">
    <text evidence="4">Complex I is composed of 45 different subunits.</text>
</comment>
<evidence type="ECO:0000256" key="1">
    <source>
        <dbReference type="ARBA" id="ARBA00003195"/>
    </source>
</evidence>
<comment type="function">
    <text evidence="1">Accessory subunit of the mitochondrial membrane respiratory chain NADH dehydrogenase (Complex I), that is believed not to be involved in catalysis. Complex I functions in the transfer of electrons from NADH to the respiratory chain. The immediate electron acceptor for the enzyme is believed to be ubiquinone.</text>
</comment>
<feature type="region of interest" description="Disordered" evidence="15">
    <location>
        <begin position="71"/>
        <end position="106"/>
    </location>
</feature>
<evidence type="ECO:0000256" key="10">
    <source>
        <dbReference type="ARBA" id="ARBA00022990"/>
    </source>
</evidence>
<evidence type="ECO:0000256" key="9">
    <source>
        <dbReference type="ARBA" id="ARBA00022982"/>
    </source>
</evidence>
<dbReference type="Proteomes" id="UP000494040">
    <property type="component" value="Unassembled WGS sequence"/>
</dbReference>
<keyword evidence="10" id="KW-0007">Acetylation</keyword>
<accession>A0A8I6S5M5</accession>
<dbReference type="OrthoDB" id="10063829at2759"/>
<keyword evidence="7" id="KW-0679">Respiratory chain</keyword>
<evidence type="ECO:0000256" key="2">
    <source>
        <dbReference type="ARBA" id="ARBA00004443"/>
    </source>
</evidence>
<evidence type="ECO:0000256" key="15">
    <source>
        <dbReference type="SAM" id="MobiDB-lite"/>
    </source>
</evidence>
<organism evidence="16 17">
    <name type="scientific">Cimex lectularius</name>
    <name type="common">Bed bug</name>
    <name type="synonym">Acanthia lectularia</name>
    <dbReference type="NCBI Taxonomy" id="79782"/>
    <lineage>
        <taxon>Eukaryota</taxon>
        <taxon>Metazoa</taxon>
        <taxon>Ecdysozoa</taxon>
        <taxon>Arthropoda</taxon>
        <taxon>Hexapoda</taxon>
        <taxon>Insecta</taxon>
        <taxon>Pterygota</taxon>
        <taxon>Neoptera</taxon>
        <taxon>Paraneoptera</taxon>
        <taxon>Hemiptera</taxon>
        <taxon>Heteroptera</taxon>
        <taxon>Panheteroptera</taxon>
        <taxon>Cimicomorpha</taxon>
        <taxon>Cimicidae</taxon>
        <taxon>Cimex</taxon>
    </lineage>
</organism>
<dbReference type="GO" id="GO:0006120">
    <property type="term" value="P:mitochondrial electron transport, NADH to ubiquinone"/>
    <property type="evidence" value="ECO:0007669"/>
    <property type="project" value="TreeGrafter"/>
</dbReference>
<name>A0A8I6S5M5_CIMLE</name>
<keyword evidence="8" id="KW-0999">Mitochondrion inner membrane</keyword>
<dbReference type="KEGG" id="clec:106670445"/>
<evidence type="ECO:0000313" key="16">
    <source>
        <dbReference type="EnsemblMetazoa" id="XP_014256287.1"/>
    </source>
</evidence>
<keyword evidence="11" id="KW-0496">Mitochondrion</keyword>
<dbReference type="PANTHER" id="PTHR12485:SF1">
    <property type="entry name" value="NADH DEHYDROGENASE [UBIQUINONE] 1 ALPHA SUBCOMPLEX SUBUNIT 7"/>
    <property type="match status" value="1"/>
</dbReference>
<evidence type="ECO:0000256" key="13">
    <source>
        <dbReference type="ARBA" id="ARBA00030360"/>
    </source>
</evidence>
<dbReference type="GeneID" id="106670445"/>